<name>A0A383DV10_9ZZZZ</name>
<evidence type="ECO:0000259" key="1">
    <source>
        <dbReference type="Pfam" id="PF07883"/>
    </source>
</evidence>
<dbReference type="AlphaFoldDB" id="A0A383DV10"/>
<feature type="domain" description="Cupin type-2" evidence="1">
    <location>
        <begin position="24"/>
        <end position="94"/>
    </location>
</feature>
<gene>
    <name evidence="2" type="ORF">METZ01_LOCUS500919</name>
</gene>
<dbReference type="InterPro" id="IPR011051">
    <property type="entry name" value="RmlC_Cupin_sf"/>
</dbReference>
<protein>
    <recommendedName>
        <fullName evidence="1">Cupin type-2 domain-containing protein</fullName>
    </recommendedName>
</protein>
<reference evidence="2" key="1">
    <citation type="submission" date="2018-05" db="EMBL/GenBank/DDBJ databases">
        <authorList>
            <person name="Lanie J.A."/>
            <person name="Ng W.-L."/>
            <person name="Kazmierczak K.M."/>
            <person name="Andrzejewski T.M."/>
            <person name="Davidsen T.M."/>
            <person name="Wayne K.J."/>
            <person name="Tettelin H."/>
            <person name="Glass J.I."/>
            <person name="Rusch D."/>
            <person name="Podicherti R."/>
            <person name="Tsui H.-C.T."/>
            <person name="Winkler M.E."/>
        </authorList>
    </citation>
    <scope>NUCLEOTIDE SEQUENCE</scope>
</reference>
<proteinExistence type="predicted"/>
<evidence type="ECO:0000313" key="2">
    <source>
        <dbReference type="EMBL" id="SVE48065.1"/>
    </source>
</evidence>
<dbReference type="EMBL" id="UINC01220236">
    <property type="protein sequence ID" value="SVE48065.1"/>
    <property type="molecule type" value="Genomic_DNA"/>
</dbReference>
<sequence length="141" mass="15806">PEGWEGRSAAAAVKGKDGLTITIAECPPGNNPGLHSHSHTVENFFCLNGRFRISWGEHGENSIELAPLDFISVPAEVYRDFHNISDETARLLVMIQSPYGDVRDEVVFHPHVGKEIEERFGKKTVQTMDKVGFRFADRIEE</sequence>
<dbReference type="Pfam" id="PF07883">
    <property type="entry name" value="Cupin_2"/>
    <property type="match status" value="1"/>
</dbReference>
<dbReference type="InterPro" id="IPR013096">
    <property type="entry name" value="Cupin_2"/>
</dbReference>
<dbReference type="SUPFAM" id="SSF51182">
    <property type="entry name" value="RmlC-like cupins"/>
    <property type="match status" value="1"/>
</dbReference>
<feature type="non-terminal residue" evidence="2">
    <location>
        <position position="1"/>
    </location>
</feature>
<accession>A0A383DV10</accession>
<dbReference type="InterPro" id="IPR014710">
    <property type="entry name" value="RmlC-like_jellyroll"/>
</dbReference>
<dbReference type="Gene3D" id="2.60.120.10">
    <property type="entry name" value="Jelly Rolls"/>
    <property type="match status" value="1"/>
</dbReference>
<organism evidence="2">
    <name type="scientific">marine metagenome</name>
    <dbReference type="NCBI Taxonomy" id="408172"/>
    <lineage>
        <taxon>unclassified sequences</taxon>
        <taxon>metagenomes</taxon>
        <taxon>ecological metagenomes</taxon>
    </lineage>
</organism>